<keyword evidence="4 8" id="KW-1133">Transmembrane helix</keyword>
<dbReference type="InterPro" id="IPR023615">
    <property type="entry name" value="Cyt_c_Oxase_su1_BS"/>
</dbReference>
<evidence type="ECO:0000256" key="1">
    <source>
        <dbReference type="ARBA" id="ARBA00004141"/>
    </source>
</evidence>
<dbReference type="InterPro" id="IPR000883">
    <property type="entry name" value="Cyt_C_Oxase_1"/>
</dbReference>
<dbReference type="GO" id="GO:0015990">
    <property type="term" value="P:electron transport coupled proton transport"/>
    <property type="evidence" value="ECO:0007669"/>
    <property type="project" value="TreeGrafter"/>
</dbReference>
<comment type="similarity">
    <text evidence="6">Belongs to the heme-copper respiratory oxidase family.</text>
</comment>
<dbReference type="PANTHER" id="PTHR10422">
    <property type="entry name" value="CYTOCHROME C OXIDASE SUBUNIT 1"/>
    <property type="match status" value="1"/>
</dbReference>
<evidence type="ECO:0000256" key="6">
    <source>
        <dbReference type="RuleBase" id="RU000370"/>
    </source>
</evidence>
<dbReference type="PROSITE" id="PS50855">
    <property type="entry name" value="COX1"/>
    <property type="match status" value="1"/>
</dbReference>
<dbReference type="GO" id="GO:0022904">
    <property type="term" value="P:respiratory electron transport chain"/>
    <property type="evidence" value="ECO:0007669"/>
    <property type="project" value="TreeGrafter"/>
</dbReference>
<dbReference type="GO" id="GO:0004129">
    <property type="term" value="F:cytochrome-c oxidase activity"/>
    <property type="evidence" value="ECO:0007669"/>
    <property type="project" value="InterPro"/>
</dbReference>
<accession>A0A5A9G3H5</accession>
<proteinExistence type="inferred from homology"/>
<protein>
    <submittedName>
        <fullName evidence="10">Cytochrome c oxidase subunit I</fullName>
    </submittedName>
</protein>
<feature type="transmembrane region" description="Helical" evidence="8">
    <location>
        <begin position="82"/>
        <end position="111"/>
    </location>
</feature>
<evidence type="ECO:0000256" key="3">
    <source>
        <dbReference type="ARBA" id="ARBA00022692"/>
    </source>
</evidence>
<evidence type="ECO:0000256" key="7">
    <source>
        <dbReference type="SAM" id="MobiDB-lite"/>
    </source>
</evidence>
<dbReference type="Gene3D" id="1.20.210.10">
    <property type="entry name" value="Cytochrome c oxidase-like, subunit I domain"/>
    <property type="match status" value="1"/>
</dbReference>
<keyword evidence="6" id="KW-0349">Heme</keyword>
<dbReference type="RefSeq" id="WP_149235165.1">
    <property type="nucleotide sequence ID" value="NZ_JALJXJ010000012.1"/>
</dbReference>
<feature type="transmembrane region" description="Helical" evidence="8">
    <location>
        <begin position="359"/>
        <end position="383"/>
    </location>
</feature>
<keyword evidence="6" id="KW-0408">Iron</keyword>
<evidence type="ECO:0000256" key="8">
    <source>
        <dbReference type="SAM" id="Phobius"/>
    </source>
</evidence>
<feature type="transmembrane region" description="Helical" evidence="8">
    <location>
        <begin position="470"/>
        <end position="492"/>
    </location>
</feature>
<evidence type="ECO:0000313" key="11">
    <source>
        <dbReference type="Proteomes" id="UP000324927"/>
    </source>
</evidence>
<evidence type="ECO:0000256" key="5">
    <source>
        <dbReference type="ARBA" id="ARBA00023136"/>
    </source>
</evidence>
<feature type="transmembrane region" description="Helical" evidence="8">
    <location>
        <begin position="251"/>
        <end position="275"/>
    </location>
</feature>
<dbReference type="SUPFAM" id="SSF81442">
    <property type="entry name" value="Cytochrome c oxidase subunit I-like"/>
    <property type="match status" value="1"/>
</dbReference>
<keyword evidence="6" id="KW-0479">Metal-binding</keyword>
<dbReference type="PROSITE" id="PS00077">
    <property type="entry name" value="COX1_CUB"/>
    <property type="match status" value="1"/>
</dbReference>
<dbReference type="InterPro" id="IPR023616">
    <property type="entry name" value="Cyt_c_oxase-like_su1_dom"/>
</dbReference>
<evidence type="ECO:0000256" key="2">
    <source>
        <dbReference type="ARBA" id="ARBA00022660"/>
    </source>
</evidence>
<keyword evidence="3 6" id="KW-0812">Transmembrane</keyword>
<dbReference type="PRINTS" id="PR01165">
    <property type="entry name" value="CYCOXIDASEI"/>
</dbReference>
<feature type="region of interest" description="Disordered" evidence="7">
    <location>
        <begin position="512"/>
        <end position="547"/>
    </location>
</feature>
<dbReference type="AlphaFoldDB" id="A0A5A9G3H5"/>
<dbReference type="OrthoDB" id="9803294at2"/>
<dbReference type="GO" id="GO:0016020">
    <property type="term" value="C:membrane"/>
    <property type="evidence" value="ECO:0007669"/>
    <property type="project" value="UniProtKB-SubCell"/>
</dbReference>
<reference evidence="10 11" key="1">
    <citation type="submission" date="2019-08" db="EMBL/GenBank/DDBJ databases">
        <authorList>
            <person name="Grouzdev D."/>
            <person name="Tikhonova E."/>
            <person name="Kravchenko I."/>
        </authorList>
    </citation>
    <scope>NUCLEOTIDE SEQUENCE [LARGE SCALE GENOMIC DNA]</scope>
    <source>
        <strain evidence="10 11">59b</strain>
    </source>
</reference>
<comment type="caution">
    <text evidence="10">The sequence shown here is derived from an EMBL/GenBank/DDBJ whole genome shotgun (WGS) entry which is preliminary data.</text>
</comment>
<evidence type="ECO:0000259" key="9">
    <source>
        <dbReference type="PROSITE" id="PS50855"/>
    </source>
</evidence>
<dbReference type="GO" id="GO:0009060">
    <property type="term" value="P:aerobic respiration"/>
    <property type="evidence" value="ECO:0007669"/>
    <property type="project" value="InterPro"/>
</dbReference>
<organism evidence="10 11">
    <name type="scientific">Azospirillum lipoferum</name>
    <dbReference type="NCBI Taxonomy" id="193"/>
    <lineage>
        <taxon>Bacteria</taxon>
        <taxon>Pseudomonadati</taxon>
        <taxon>Pseudomonadota</taxon>
        <taxon>Alphaproteobacteria</taxon>
        <taxon>Rhodospirillales</taxon>
        <taxon>Azospirillaceae</taxon>
        <taxon>Azospirillum</taxon>
    </lineage>
</organism>
<name>A0A5A9G3H5_AZOLI</name>
<comment type="subcellular location">
    <subcellularLocation>
        <location evidence="1">Membrane</location>
        <topology evidence="1">Multi-pass membrane protein</topology>
    </subcellularLocation>
</comment>
<sequence length="547" mass="61296">MTTATVTGKPEEPVVATKNYLTEEGTTLRSWLLTRDHKRIAILYTLSLTVFFFVGGAAATLIRLNLVTPAGIFTPDIYNRLFTLHGIVMVWFFLIPSIPNTMGNFLIPLMIGAKDLAFPRLNLLSWYLYMGAGFLALFAILIGGVDTGWTFYTPFSSLYSNGYVVLALAAVFAVGFSSILTGLNFIVTTHRLRAPGMTWYRLPVFVWSNYATSVIMVLATPVLAITLLLVAVERLLRVGIFDPALGGDPLLFQHLFWFYSHPAVYIMILPGFGVISEIVPCFARKPLFGYKFVVWSSIAISVIGFFVWAHHMFVAGISLYAGLVFSLLSYVIAVPSAIKVFNWTATLHKGWISFDAPMLYALGFIGLFTIGGLTGLFVANLAFDVHVTDTYFVVAHFHYIMVGGMVSAYFGGLHYWWPKVTGRLYPEWWARIAALLIFFGFNLTFFPQFILGYLGMERRYYAYPPEFQAWNIFSSAGASVLAVGYVLPFFYLGWSLFRGKRAGSNPWAATGLEWKTPSPPPTHNFDRTPTVTRPPYQYRPEPEPQDV</sequence>
<keyword evidence="6" id="KW-0813">Transport</keyword>
<feature type="transmembrane region" description="Helical" evidence="8">
    <location>
        <begin position="123"/>
        <end position="143"/>
    </location>
</feature>
<feature type="transmembrane region" description="Helical" evidence="8">
    <location>
        <begin position="395"/>
        <end position="416"/>
    </location>
</feature>
<dbReference type="EMBL" id="VTTN01000024">
    <property type="protein sequence ID" value="KAA0589130.1"/>
    <property type="molecule type" value="Genomic_DNA"/>
</dbReference>
<dbReference type="Pfam" id="PF00115">
    <property type="entry name" value="COX1"/>
    <property type="match status" value="1"/>
</dbReference>
<keyword evidence="6" id="KW-0249">Electron transport</keyword>
<gene>
    <name evidence="10" type="ORF">FZ942_32410</name>
</gene>
<feature type="domain" description="Cytochrome oxidase subunit I profile" evidence="9">
    <location>
        <begin position="31"/>
        <end position="532"/>
    </location>
</feature>
<dbReference type="PANTHER" id="PTHR10422:SF18">
    <property type="entry name" value="CYTOCHROME C OXIDASE SUBUNIT 1"/>
    <property type="match status" value="1"/>
</dbReference>
<feature type="transmembrane region" description="Helical" evidence="8">
    <location>
        <begin position="287"/>
        <end position="311"/>
    </location>
</feature>
<evidence type="ECO:0000313" key="10">
    <source>
        <dbReference type="EMBL" id="KAA0589130.1"/>
    </source>
</evidence>
<evidence type="ECO:0000256" key="4">
    <source>
        <dbReference type="ARBA" id="ARBA00022989"/>
    </source>
</evidence>
<dbReference type="InterPro" id="IPR036927">
    <property type="entry name" value="Cyt_c_oxase-like_su1_sf"/>
</dbReference>
<dbReference type="GO" id="GO:0020037">
    <property type="term" value="F:heme binding"/>
    <property type="evidence" value="ECO:0007669"/>
    <property type="project" value="InterPro"/>
</dbReference>
<feature type="transmembrane region" description="Helical" evidence="8">
    <location>
        <begin position="317"/>
        <end position="338"/>
    </location>
</feature>
<feature type="transmembrane region" description="Helical" evidence="8">
    <location>
        <begin position="207"/>
        <end position="231"/>
    </location>
</feature>
<dbReference type="Proteomes" id="UP000324927">
    <property type="component" value="Unassembled WGS sequence"/>
</dbReference>
<keyword evidence="2 6" id="KW-0679">Respiratory chain</keyword>
<feature type="transmembrane region" description="Helical" evidence="8">
    <location>
        <begin position="428"/>
        <end position="450"/>
    </location>
</feature>
<feature type="transmembrane region" description="Helical" evidence="8">
    <location>
        <begin position="41"/>
        <end position="62"/>
    </location>
</feature>
<keyword evidence="11" id="KW-1185">Reference proteome</keyword>
<keyword evidence="5 8" id="KW-0472">Membrane</keyword>
<feature type="transmembrane region" description="Helical" evidence="8">
    <location>
        <begin position="163"/>
        <end position="187"/>
    </location>
</feature>